<name>A0A7J6K6P4_TOXGO</name>
<gene>
    <name evidence="1" type="ORF">TGRH88_083310</name>
</gene>
<sequence>MYRDPASVVSDPREGFKLSSEALLASYKGACHPRSVPQPWRAILAVAAGAGVDGGWWCAAGWSCGKRAVPKMCGPAGAAGMSFASLLSLGDQGGRWRMFAKHRRRSDVCRECGRVDNAPAVALVVMIIVQALLVGRTSLYTINVECVLASRQRPPALRVSRIPGVSPNIQARFGGGGRALRCLFAIHEEMGVVLAYRRDQSGADQLSRIPGVSPNIQARFGGGGGRCGSDGWLLRPECPASIKDNSGAGRAATVDSV</sequence>
<dbReference type="EMBL" id="JAAUHK010000194">
    <property type="protein sequence ID" value="KAF4642520.1"/>
    <property type="molecule type" value="Genomic_DNA"/>
</dbReference>
<protein>
    <submittedName>
        <fullName evidence="1">Uncharacterized protein</fullName>
    </submittedName>
</protein>
<keyword evidence="2" id="KW-1185">Reference proteome</keyword>
<organism evidence="1 2">
    <name type="scientific">Toxoplasma gondii</name>
    <dbReference type="NCBI Taxonomy" id="5811"/>
    <lineage>
        <taxon>Eukaryota</taxon>
        <taxon>Sar</taxon>
        <taxon>Alveolata</taxon>
        <taxon>Apicomplexa</taxon>
        <taxon>Conoidasida</taxon>
        <taxon>Coccidia</taxon>
        <taxon>Eucoccidiorida</taxon>
        <taxon>Eimeriorina</taxon>
        <taxon>Sarcocystidae</taxon>
        <taxon>Toxoplasma</taxon>
    </lineage>
</organism>
<reference evidence="1 2" key="1">
    <citation type="submission" date="2020-03" db="EMBL/GenBank/DDBJ databases">
        <title>Genome sequence of Toxoplasma gondii RH-88 strain.</title>
        <authorList>
            <person name="Lorenzi H.A."/>
            <person name="Venepally P."/>
            <person name="Rozenberg A."/>
            <person name="Sibley D."/>
        </authorList>
    </citation>
    <scope>NUCLEOTIDE SEQUENCE [LARGE SCALE GENOMIC DNA]</scope>
    <source>
        <strain evidence="1 2">RH-88</strain>
    </source>
</reference>
<dbReference type="Proteomes" id="UP000557509">
    <property type="component" value="Unassembled WGS sequence"/>
</dbReference>
<dbReference type="AlphaFoldDB" id="A0A7J6K6P4"/>
<evidence type="ECO:0000313" key="1">
    <source>
        <dbReference type="EMBL" id="KAF4642520.1"/>
    </source>
</evidence>
<comment type="caution">
    <text evidence="1">The sequence shown here is derived from an EMBL/GenBank/DDBJ whole genome shotgun (WGS) entry which is preliminary data.</text>
</comment>
<accession>A0A7J6K6P4</accession>
<evidence type="ECO:0000313" key="2">
    <source>
        <dbReference type="Proteomes" id="UP000557509"/>
    </source>
</evidence>
<proteinExistence type="predicted"/>